<feature type="domain" description="SRCR" evidence="16">
    <location>
        <begin position="1937"/>
        <end position="2055"/>
    </location>
</feature>
<feature type="region of interest" description="Disordered" evidence="13">
    <location>
        <begin position="176"/>
        <end position="202"/>
    </location>
</feature>
<dbReference type="PANTHER" id="PTHR24252:SF7">
    <property type="entry name" value="HYALIN"/>
    <property type="match status" value="1"/>
</dbReference>
<keyword evidence="7" id="KW-1133">Transmembrane helix</keyword>
<evidence type="ECO:0000256" key="12">
    <source>
        <dbReference type="RuleBase" id="RU363034"/>
    </source>
</evidence>
<evidence type="ECO:0000256" key="8">
    <source>
        <dbReference type="ARBA" id="ARBA00023136"/>
    </source>
</evidence>
<dbReference type="SMART" id="SM00020">
    <property type="entry name" value="Tryp_SPc"/>
    <property type="match status" value="1"/>
</dbReference>
<evidence type="ECO:0000256" key="7">
    <source>
        <dbReference type="ARBA" id="ARBA00022989"/>
    </source>
</evidence>
<keyword evidence="6" id="KW-0735">Signal-anchor</keyword>
<reference evidence="17 18" key="1">
    <citation type="journal article" date="2014" name="Nat. Commun.">
        <title>Molecular traces of alternative social organization in a termite genome.</title>
        <authorList>
            <person name="Terrapon N."/>
            <person name="Li C."/>
            <person name="Robertson H.M."/>
            <person name="Ji L."/>
            <person name="Meng X."/>
            <person name="Booth W."/>
            <person name="Chen Z."/>
            <person name="Childers C.P."/>
            <person name="Glastad K.M."/>
            <person name="Gokhale K."/>
            <person name="Gowin J."/>
            <person name="Gronenberg W."/>
            <person name="Hermansen R.A."/>
            <person name="Hu H."/>
            <person name="Hunt B.G."/>
            <person name="Huylmans A.K."/>
            <person name="Khalil S.M."/>
            <person name="Mitchell R.D."/>
            <person name="Munoz-Torres M.C."/>
            <person name="Mustard J.A."/>
            <person name="Pan H."/>
            <person name="Reese J.T."/>
            <person name="Scharf M.E."/>
            <person name="Sun F."/>
            <person name="Vogel H."/>
            <person name="Xiao J."/>
            <person name="Yang W."/>
            <person name="Yang Z."/>
            <person name="Yang Z."/>
            <person name="Zhou J."/>
            <person name="Zhu J."/>
            <person name="Brent C.S."/>
            <person name="Elsik C.G."/>
            <person name="Goodisman M.A."/>
            <person name="Liberles D.A."/>
            <person name="Roe R.M."/>
            <person name="Vargo E.L."/>
            <person name="Vilcinskas A."/>
            <person name="Wang J."/>
            <person name="Bornberg-Bauer E."/>
            <person name="Korb J."/>
            <person name="Zhang G."/>
            <person name="Liebig J."/>
        </authorList>
    </citation>
    <scope>NUCLEOTIDE SEQUENCE [LARGE SCALE GENOMIC DNA]</scope>
    <source>
        <tissue evidence="17">Whole organism</tissue>
    </source>
</reference>
<feature type="region of interest" description="Disordered" evidence="13">
    <location>
        <begin position="745"/>
        <end position="765"/>
    </location>
</feature>
<feature type="region of interest" description="Disordered" evidence="13">
    <location>
        <begin position="1600"/>
        <end position="1620"/>
    </location>
</feature>
<keyword evidence="5 12" id="KW-0720">Serine protease</keyword>
<dbReference type="PROSITE" id="PS50287">
    <property type="entry name" value="SRCR_2"/>
    <property type="match status" value="1"/>
</dbReference>
<evidence type="ECO:0000256" key="3">
    <source>
        <dbReference type="ARBA" id="ARBA00022692"/>
    </source>
</evidence>
<dbReference type="InterPro" id="IPR001254">
    <property type="entry name" value="Trypsin_dom"/>
</dbReference>
<dbReference type="PROSITE" id="PS50068">
    <property type="entry name" value="LDLRA_2"/>
    <property type="match status" value="3"/>
</dbReference>
<dbReference type="EMBL" id="KK852415">
    <property type="protein sequence ID" value="KDR24395.1"/>
    <property type="molecule type" value="Genomic_DNA"/>
</dbReference>
<feature type="compositionally biased region" description="Basic and acidic residues" evidence="13">
    <location>
        <begin position="307"/>
        <end position="321"/>
    </location>
</feature>
<feature type="compositionally biased region" description="Polar residues" evidence="13">
    <location>
        <begin position="1244"/>
        <end position="1326"/>
    </location>
</feature>
<feature type="region of interest" description="Disordered" evidence="13">
    <location>
        <begin position="1244"/>
        <end position="1348"/>
    </location>
</feature>
<dbReference type="PANTHER" id="PTHR24252">
    <property type="entry name" value="ACROSIN-RELATED"/>
    <property type="match status" value="1"/>
</dbReference>
<keyword evidence="4 12" id="KW-0378">Hydrolase</keyword>
<feature type="domain" description="Peptidase S1" evidence="15">
    <location>
        <begin position="2077"/>
        <end position="2313"/>
    </location>
</feature>
<feature type="region of interest" description="Disordered" evidence="13">
    <location>
        <begin position="532"/>
        <end position="587"/>
    </location>
</feature>
<keyword evidence="2 12" id="KW-0645">Protease</keyword>
<keyword evidence="18" id="KW-1185">Reference proteome</keyword>
<comment type="caution">
    <text evidence="11">Lacks conserved residue(s) required for the propagation of feature annotation.</text>
</comment>
<dbReference type="Gene3D" id="3.30.70.960">
    <property type="entry name" value="SEA domain"/>
    <property type="match status" value="1"/>
</dbReference>
<feature type="region of interest" description="Disordered" evidence="13">
    <location>
        <begin position="906"/>
        <end position="928"/>
    </location>
</feature>
<evidence type="ECO:0000259" key="14">
    <source>
        <dbReference type="PROSITE" id="PS50024"/>
    </source>
</evidence>
<dbReference type="Proteomes" id="UP000027135">
    <property type="component" value="Unassembled WGS sequence"/>
</dbReference>
<dbReference type="SUPFAM" id="SSF57424">
    <property type="entry name" value="LDL receptor-like module"/>
    <property type="match status" value="3"/>
</dbReference>
<feature type="compositionally biased region" description="Polar residues" evidence="13">
    <location>
        <begin position="260"/>
        <end position="269"/>
    </location>
</feature>
<evidence type="ECO:0000256" key="11">
    <source>
        <dbReference type="PROSITE-ProRule" id="PRU00196"/>
    </source>
</evidence>
<feature type="compositionally biased region" description="Polar residues" evidence="13">
    <location>
        <begin position="281"/>
        <end position="306"/>
    </location>
</feature>
<dbReference type="InterPro" id="IPR001190">
    <property type="entry name" value="SRCR"/>
</dbReference>
<feature type="compositionally biased region" description="Polar residues" evidence="13">
    <location>
        <begin position="916"/>
        <end position="926"/>
    </location>
</feature>
<dbReference type="PROSITE" id="PS50240">
    <property type="entry name" value="TRYPSIN_DOM"/>
    <property type="match status" value="1"/>
</dbReference>
<protein>
    <submittedName>
        <fullName evidence="17">Serine protease nudel</fullName>
    </submittedName>
</protein>
<dbReference type="eggNOG" id="KOG3627">
    <property type="taxonomic scope" value="Eukaryota"/>
</dbReference>
<dbReference type="InterPro" id="IPR018114">
    <property type="entry name" value="TRYPSIN_HIS"/>
</dbReference>
<dbReference type="Gene3D" id="4.10.400.10">
    <property type="entry name" value="Low-density Lipoprotein Receptor"/>
    <property type="match status" value="3"/>
</dbReference>
<feature type="region of interest" description="Disordered" evidence="13">
    <location>
        <begin position="370"/>
        <end position="389"/>
    </location>
</feature>
<dbReference type="Pfam" id="PF00057">
    <property type="entry name" value="Ldl_recept_a"/>
    <property type="match status" value="3"/>
</dbReference>
<keyword evidence="9 10" id="KW-1015">Disulfide bond</keyword>
<dbReference type="InterPro" id="IPR009003">
    <property type="entry name" value="Peptidase_S1_PA"/>
</dbReference>
<proteinExistence type="predicted"/>
<feature type="region of interest" description="Disordered" evidence="13">
    <location>
        <begin position="1560"/>
        <end position="1585"/>
    </location>
</feature>
<dbReference type="PROSITE" id="PS01209">
    <property type="entry name" value="LDLRA_1"/>
    <property type="match status" value="2"/>
</dbReference>
<feature type="compositionally biased region" description="Polar residues" evidence="13">
    <location>
        <begin position="370"/>
        <end position="383"/>
    </location>
</feature>
<keyword evidence="8" id="KW-0472">Membrane</keyword>
<dbReference type="SUPFAM" id="SSF82671">
    <property type="entry name" value="SEA domain"/>
    <property type="match status" value="1"/>
</dbReference>
<dbReference type="Pfam" id="PF01390">
    <property type="entry name" value="SEA"/>
    <property type="match status" value="1"/>
</dbReference>
<evidence type="ECO:0000256" key="1">
    <source>
        <dbReference type="ARBA" id="ARBA00004606"/>
    </source>
</evidence>
<feature type="disulfide bond" evidence="10">
    <location>
        <begin position="1847"/>
        <end position="1862"/>
    </location>
</feature>
<feature type="region of interest" description="Disordered" evidence="13">
    <location>
        <begin position="1055"/>
        <end position="1085"/>
    </location>
</feature>
<dbReference type="SMART" id="SM00192">
    <property type="entry name" value="LDLa"/>
    <property type="match status" value="3"/>
</dbReference>
<evidence type="ECO:0000256" key="10">
    <source>
        <dbReference type="PROSITE-ProRule" id="PRU00124"/>
    </source>
</evidence>
<feature type="compositionally biased region" description="Basic and acidic residues" evidence="13">
    <location>
        <begin position="535"/>
        <end position="549"/>
    </location>
</feature>
<dbReference type="GO" id="GO:0004252">
    <property type="term" value="F:serine-type endopeptidase activity"/>
    <property type="evidence" value="ECO:0007669"/>
    <property type="project" value="InterPro"/>
</dbReference>
<dbReference type="InParanoid" id="A0A067RUA7"/>
<feature type="compositionally biased region" description="Polar residues" evidence="13">
    <location>
        <begin position="240"/>
        <end position="252"/>
    </location>
</feature>
<dbReference type="InterPro" id="IPR002172">
    <property type="entry name" value="LDrepeatLR_classA_rpt"/>
</dbReference>
<feature type="compositionally biased region" description="Basic and acidic residues" evidence="13">
    <location>
        <begin position="1327"/>
        <end position="1339"/>
    </location>
</feature>
<accession>A0A067RUA7</accession>
<evidence type="ECO:0000256" key="2">
    <source>
        <dbReference type="ARBA" id="ARBA00022670"/>
    </source>
</evidence>
<dbReference type="InterPro" id="IPR023415">
    <property type="entry name" value="LDLR_class-A_CS"/>
</dbReference>
<evidence type="ECO:0000259" key="16">
    <source>
        <dbReference type="PROSITE" id="PS50287"/>
    </source>
</evidence>
<sequence>MGALRIDTNKPELVFDGSVCVTSGDNFVPSLGNNSSTAFKEMALKYQNMIDRVYQRSQIRPAYKKCVIEKFENGSLIVFFRLYLDRRKIPRNSQNIEETARDILVNELIAPRTAAFKNIQIDASSIFIKRSMDDAVTGPIEGMPKKKPSGNRTLQMHNGVIRKTITENTSILNKTNESSTVSKQENSEMKVTNTKDLKTKTQEAEGEAIPIIEGTVVITKIKETMEKPSDIPSMLKEGRNVTSSNADISSGESKSDNDTISKASGNSGNKADRDTKGNSKHVLNSTAGIASTSEINPMEQNTQMKPQTDDKFSLENDDRNPIRPKIHPSYISSKKQSTQNYDKFNLGDETITKFSTTDVVRKDFIGTKQDYQGQNTGRPSGTVNGLDGKISHDGNDTLVIKTGEKDVLLMGSPEDFTANPLNLKTNTYSDHYHTHATSGLTSDLWNIDSRSTPIPNTKPTNLKATGAIHNYTDTEVTSQHFQESFLHIVDPPQIQSDEPWRPIMPHYTKHSLKPDNDDIGTGMAEVVVIPPSAVENKKTNEGHYHDNRYSSRLGQPAPTHKLQESSLGGYGSFSLHSDPQESQPDDTISRVSLHVVGSGSVSGENPETSILHTTSGGGIIIRKQHQPVMAATFLPPHTIPLTYTTSEPPSMRQSIANPFTIPELPILHQFHDVDAILKASPIKNAQPSATWISHQYKHFQGDFTVNTNSRNPDLYKGSVSSSNQQWIEGLNDTRSIVKPQYSSHRESFPVRHHHQPPWADTGNRARPENSKIPFKDTDIPSAVTSVESPLPRMPENKSMKVQLATLNPMGDSVADTSFSIVTLIPVRSNSGVGRPLRPRPKLPSHISIQIKNENEPMNVTLNYEYTLRHKVGDSGYSSPTPPIASGPVNGVQQYEVSHKRQNNLAGSTNKSEEAMINSNQPTTEAPQQEVGITKMDHKSQSSGFKYSTQSQIFSRITSSASQQISTLTSHSPVTRSSTPVPKTNTVLTSINVTQTEVAPVFSAIRPVPAASIKKSASEKIMTMPPAKGTNLATSSTVTQITATTSPLRKIITTQQPSTEVKPNVTETLPPTSITTSAQTTIGTSPSSTSYALTAMLNESSLANAASNTNHKSQINKTFTDQTKNVTHVVENMIKIASVSTLNQRPSEGEVQKNITAGITNSNNMKIKEINVTNTSTSPTPSPHQQILTTKTTPSHLTHKNTVTAPKNSHSTVPLSAQPAIRHTTPSEFIPVIVIQDLPDDTWYKNNPNKQKANVSSSVSTLKAQSSTSNVPDGTGSQIENITRSTNVISSASSLRTSELRNNGNSSEKGISQNISMTISQLQGDNNSSKEKPESVKENMRNTTPQPNITTPQAVILHTDIVTTTSIEISFGENASKVIISPLNTSQSPNTVDNTITPNISSDRHNTENITTSKQVDSNLSSIMDLPITLPTSVTETTFTHKVKETRRQPKMKLTNTYASTFKNMRLEERMMDSTGNMKMKDEMYTDLPMSQITDVTDTTTTLNIFGRKENGTNNTIIMVTKSEPENYNYSTIFYESRTVFEINSATESSISENYTFDQISSEEKELNSTTDSTTPENYGSEQFSSAEEDIILPQTNASSNLTKEASPQREEELPFTSTQSTVAQELTMQKVHEEIIPTTEEMSTALYEDSTPNEIYSPKDGLTNTSNEALETFTNFTVTKVTASSSKQDKQPPDDFEMSDDDVMLLLSVTRKNSFMSEEAVNTLSKYANVHTAISSNNVTKDSQNNIYEDHNKISNKTTESYVSDKITNNMAEEAKLSTKAILLHGSNNHAGIPILTKIYNKAPQQFSEKQATTEEGSPDLVNTAGCPSNQSLRCGDGECISSLSRCNQLVDCSDGIDEQSCTCADYLKAQFLTRKLCDGIVDCWDFSDENNCEWCSPGQFVCPNSQVCVDQHRLCDGARDCPYGDDEKQCVTVAQNEATAGDFPYNSEGYLMVRKQGRWGKLCLQNFDNVVARSQSAWEVADLGRAVCKAMTYSDFERVNRTIDTGSSSRADNSHYFELTYSSDVNNNNSQPRSSLSFQDTQCNQKEVVHISCRDLQCGIRPQAINQWANSRHSRIVGGGNAAPGSWPWQAALYKEGEFQCGATLIADRWLVSAGHCFYHALDDYWVARLGALRRGSSFPSPYEQLRPVSHIILHPGYVDAGFLNDISLLRLREPVQFSDFVRPVCLPPVPIRDGRLCTVVGWGQLFEVGRIFPDTLQEVQLPIISTAECRKRTLFLPLYRVTDNMFCAGFDRGGRDACLGDSGGPLMCQEKDGHWSLYGVTSNGYGCARANRPGVYTKVANYVPWLQAAMVQQLSSLRDSKTQCKGHRCPLGECLPLTRVCNGFMECSDGSDEKGCW</sequence>
<evidence type="ECO:0000256" key="4">
    <source>
        <dbReference type="ARBA" id="ARBA00022801"/>
    </source>
</evidence>
<evidence type="ECO:0000256" key="5">
    <source>
        <dbReference type="ARBA" id="ARBA00022825"/>
    </source>
</evidence>
<evidence type="ECO:0000313" key="18">
    <source>
        <dbReference type="Proteomes" id="UP000027135"/>
    </source>
</evidence>
<dbReference type="InterPro" id="IPR036055">
    <property type="entry name" value="LDL_receptor-like_sf"/>
</dbReference>
<dbReference type="CDD" id="cd00112">
    <property type="entry name" value="LDLa"/>
    <property type="match status" value="3"/>
</dbReference>
<dbReference type="GO" id="GO:0006508">
    <property type="term" value="P:proteolysis"/>
    <property type="evidence" value="ECO:0007669"/>
    <property type="project" value="UniProtKB-KW"/>
</dbReference>
<feature type="compositionally biased region" description="Basic and acidic residues" evidence="13">
    <location>
        <begin position="185"/>
        <end position="202"/>
    </location>
</feature>
<feature type="region of interest" description="Disordered" evidence="13">
    <location>
        <begin position="228"/>
        <end position="328"/>
    </location>
</feature>
<dbReference type="PRINTS" id="PR00261">
    <property type="entry name" value="LDLRECEPTOR"/>
</dbReference>
<dbReference type="InterPro" id="IPR000082">
    <property type="entry name" value="SEA_dom"/>
</dbReference>
<dbReference type="OMA" id="SATWISH"/>
<feature type="compositionally biased region" description="Polar residues" evidence="13">
    <location>
        <begin position="574"/>
        <end position="587"/>
    </location>
</feature>
<evidence type="ECO:0000259" key="15">
    <source>
        <dbReference type="PROSITE" id="PS50240"/>
    </source>
</evidence>
<evidence type="ECO:0000313" key="17">
    <source>
        <dbReference type="EMBL" id="KDR24395.1"/>
    </source>
</evidence>
<dbReference type="GO" id="GO:0016020">
    <property type="term" value="C:membrane"/>
    <property type="evidence" value="ECO:0007669"/>
    <property type="project" value="UniProtKB-SubCell"/>
</dbReference>
<dbReference type="InterPro" id="IPR033116">
    <property type="entry name" value="TRYPSIN_SER"/>
</dbReference>
<dbReference type="STRING" id="136037.A0A067RUA7"/>
<name>A0A067RUA7_ZOONE</name>
<dbReference type="PROSITE" id="PS00134">
    <property type="entry name" value="TRYPSIN_HIS"/>
    <property type="match status" value="1"/>
</dbReference>
<dbReference type="Pfam" id="PF00089">
    <property type="entry name" value="Trypsin"/>
    <property type="match status" value="1"/>
</dbReference>
<organism evidence="17 18">
    <name type="scientific">Zootermopsis nevadensis</name>
    <name type="common">Dampwood termite</name>
    <dbReference type="NCBI Taxonomy" id="136037"/>
    <lineage>
        <taxon>Eukaryota</taxon>
        <taxon>Metazoa</taxon>
        <taxon>Ecdysozoa</taxon>
        <taxon>Arthropoda</taxon>
        <taxon>Hexapoda</taxon>
        <taxon>Insecta</taxon>
        <taxon>Pterygota</taxon>
        <taxon>Neoptera</taxon>
        <taxon>Polyneoptera</taxon>
        <taxon>Dictyoptera</taxon>
        <taxon>Blattodea</taxon>
        <taxon>Blattoidea</taxon>
        <taxon>Termitoidae</taxon>
        <taxon>Termopsidae</taxon>
        <taxon>Zootermopsis</taxon>
    </lineage>
</organism>
<feature type="disulfide bond" evidence="10">
    <location>
        <begin position="2343"/>
        <end position="2358"/>
    </location>
</feature>
<evidence type="ECO:0000256" key="13">
    <source>
        <dbReference type="SAM" id="MobiDB-lite"/>
    </source>
</evidence>
<dbReference type="InterPro" id="IPR036364">
    <property type="entry name" value="SEA_dom_sf"/>
</dbReference>
<dbReference type="CDD" id="cd00190">
    <property type="entry name" value="Tryp_SPc"/>
    <property type="match status" value="1"/>
</dbReference>
<feature type="compositionally biased region" description="Polar residues" evidence="13">
    <location>
        <begin position="1567"/>
        <end position="1585"/>
    </location>
</feature>
<gene>
    <name evidence="17" type="ORF">L798_04348</name>
</gene>
<evidence type="ECO:0000256" key="9">
    <source>
        <dbReference type="ARBA" id="ARBA00023157"/>
    </source>
</evidence>
<feature type="domain" description="SEA" evidence="14">
    <location>
        <begin position="11"/>
        <end position="133"/>
    </location>
</feature>
<dbReference type="InterPro" id="IPR043504">
    <property type="entry name" value="Peptidase_S1_PA_chymotrypsin"/>
</dbReference>
<feature type="disulfide bond" evidence="10">
    <location>
        <begin position="1835"/>
        <end position="1853"/>
    </location>
</feature>
<dbReference type="Gene3D" id="2.40.10.10">
    <property type="entry name" value="Trypsin-like serine proteases"/>
    <property type="match status" value="2"/>
</dbReference>
<keyword evidence="3" id="KW-0812">Transmembrane</keyword>
<comment type="subcellular location">
    <subcellularLocation>
        <location evidence="1">Membrane</location>
        <topology evidence="1">Single-pass type II membrane protein</topology>
    </subcellularLocation>
</comment>
<dbReference type="SUPFAM" id="SSF50494">
    <property type="entry name" value="Trypsin-like serine proteases"/>
    <property type="match status" value="1"/>
</dbReference>
<dbReference type="PROSITE" id="PS00135">
    <property type="entry name" value="TRYPSIN_SER"/>
    <property type="match status" value="1"/>
</dbReference>
<feature type="disulfide bond" evidence="10">
    <location>
        <begin position="1916"/>
        <end position="1931"/>
    </location>
</feature>
<dbReference type="FunFam" id="2.40.10.10:FF:000003">
    <property type="entry name" value="Transmembrane serine protease 3"/>
    <property type="match status" value="1"/>
</dbReference>
<feature type="disulfide bond" evidence="10">
    <location>
        <begin position="2331"/>
        <end position="2349"/>
    </location>
</feature>
<dbReference type="PROSITE" id="PS50024">
    <property type="entry name" value="SEA"/>
    <property type="match status" value="1"/>
</dbReference>
<evidence type="ECO:0000256" key="6">
    <source>
        <dbReference type="ARBA" id="ARBA00022968"/>
    </source>
</evidence>